<proteinExistence type="predicted"/>
<dbReference type="AlphaFoldDB" id="A0A1G2F182"/>
<gene>
    <name evidence="3" type="ORF">A2V69_03750</name>
</gene>
<evidence type="ECO:0000256" key="1">
    <source>
        <dbReference type="ARBA" id="ARBA00022481"/>
    </source>
</evidence>
<evidence type="ECO:0000313" key="3">
    <source>
        <dbReference type="EMBL" id="OGZ31846.1"/>
    </source>
</evidence>
<dbReference type="EMBL" id="MHMT01000031">
    <property type="protein sequence ID" value="OGZ31846.1"/>
    <property type="molecule type" value="Genomic_DNA"/>
</dbReference>
<dbReference type="STRING" id="1801990.A2V69_03750"/>
<reference evidence="3 4" key="1">
    <citation type="journal article" date="2016" name="Nat. Commun.">
        <title>Thousands of microbial genomes shed light on interconnected biogeochemical processes in an aquifer system.</title>
        <authorList>
            <person name="Anantharaman K."/>
            <person name="Brown C.T."/>
            <person name="Hug L.A."/>
            <person name="Sharon I."/>
            <person name="Castelle C.J."/>
            <person name="Probst A.J."/>
            <person name="Thomas B.C."/>
            <person name="Singh A."/>
            <person name="Wilkins M.J."/>
            <person name="Karaoz U."/>
            <person name="Brodie E.L."/>
            <person name="Williams K.H."/>
            <person name="Hubbard S.S."/>
            <person name="Banfield J.F."/>
        </authorList>
    </citation>
    <scope>NUCLEOTIDE SEQUENCE [LARGE SCALE GENOMIC DNA]</scope>
</reference>
<dbReference type="GO" id="GO:0015627">
    <property type="term" value="C:type II protein secretion system complex"/>
    <property type="evidence" value="ECO:0007669"/>
    <property type="project" value="InterPro"/>
</dbReference>
<sequence length="165" mass="17896">MKKSRGFTLIELLVVIAIIGLLATIVLVSVSNSRQKAKDARRVSDLRQIALALEMYAEDNGRLYPDGGDGGAGCNDWGAATRPLTAIQQPAYISTLPIDPDMTLALCNVASPPNTCYFYESDGSDYVLRARLTRSSDRSLVSDVDGTVFGCTCTDANPYYYCLQP</sequence>
<dbReference type="Pfam" id="PF07963">
    <property type="entry name" value="N_methyl"/>
    <property type="match status" value="1"/>
</dbReference>
<protein>
    <recommendedName>
        <fullName evidence="5">Type II secretion system protein GspG C-terminal domain-containing protein</fullName>
    </recommendedName>
</protein>
<dbReference type="Proteomes" id="UP000177810">
    <property type="component" value="Unassembled WGS sequence"/>
</dbReference>
<dbReference type="PROSITE" id="PS00409">
    <property type="entry name" value="PROKAR_NTER_METHYL"/>
    <property type="match status" value="1"/>
</dbReference>
<dbReference type="InterPro" id="IPR000983">
    <property type="entry name" value="Bac_GSPG_pilin"/>
</dbReference>
<evidence type="ECO:0000256" key="2">
    <source>
        <dbReference type="SAM" id="Phobius"/>
    </source>
</evidence>
<dbReference type="Gene3D" id="3.30.700.10">
    <property type="entry name" value="Glycoprotein, Type 4 Pilin"/>
    <property type="match status" value="1"/>
</dbReference>
<keyword evidence="2" id="KW-0472">Membrane</keyword>
<keyword evidence="2" id="KW-1133">Transmembrane helix</keyword>
<comment type="caution">
    <text evidence="3">The sequence shown here is derived from an EMBL/GenBank/DDBJ whole genome shotgun (WGS) entry which is preliminary data.</text>
</comment>
<accession>A0A1G2F182</accession>
<name>A0A1G2F182_9BACT</name>
<organism evidence="3 4">
    <name type="scientific">Candidatus Portnoybacteria bacterium RBG_13_40_8</name>
    <dbReference type="NCBI Taxonomy" id="1801990"/>
    <lineage>
        <taxon>Bacteria</taxon>
        <taxon>Candidatus Portnoyibacteriota</taxon>
    </lineage>
</organism>
<keyword evidence="2" id="KW-0812">Transmembrane</keyword>
<evidence type="ECO:0008006" key="5">
    <source>
        <dbReference type="Google" id="ProtNLM"/>
    </source>
</evidence>
<dbReference type="SUPFAM" id="SSF54523">
    <property type="entry name" value="Pili subunits"/>
    <property type="match status" value="1"/>
</dbReference>
<evidence type="ECO:0000313" key="4">
    <source>
        <dbReference type="Proteomes" id="UP000177810"/>
    </source>
</evidence>
<dbReference type="InterPro" id="IPR012902">
    <property type="entry name" value="N_methyl_site"/>
</dbReference>
<keyword evidence="1" id="KW-0488">Methylation</keyword>
<feature type="transmembrane region" description="Helical" evidence="2">
    <location>
        <begin position="12"/>
        <end position="32"/>
    </location>
</feature>
<dbReference type="PRINTS" id="PR00813">
    <property type="entry name" value="BCTERIALGSPG"/>
</dbReference>
<dbReference type="InterPro" id="IPR045584">
    <property type="entry name" value="Pilin-like"/>
</dbReference>
<dbReference type="GO" id="GO:0015628">
    <property type="term" value="P:protein secretion by the type II secretion system"/>
    <property type="evidence" value="ECO:0007669"/>
    <property type="project" value="InterPro"/>
</dbReference>
<dbReference type="PANTHER" id="PTHR30093">
    <property type="entry name" value="GENERAL SECRETION PATHWAY PROTEIN G"/>
    <property type="match status" value="1"/>
</dbReference>
<dbReference type="NCBIfam" id="TIGR02532">
    <property type="entry name" value="IV_pilin_GFxxxE"/>
    <property type="match status" value="1"/>
</dbReference>